<dbReference type="Gene3D" id="3.40.50.1820">
    <property type="entry name" value="alpha/beta hydrolase"/>
    <property type="match status" value="1"/>
</dbReference>
<dbReference type="InterPro" id="IPR029058">
    <property type="entry name" value="AB_hydrolase_fold"/>
</dbReference>
<gene>
    <name evidence="1" type="ORF">ACFSJD_42885</name>
</gene>
<accession>A0ABW4FBC5</accession>
<dbReference type="RefSeq" id="WP_344725505.1">
    <property type="nucleotide sequence ID" value="NZ_BAAAUS010000034.1"/>
</dbReference>
<keyword evidence="2" id="KW-1185">Reference proteome</keyword>
<dbReference type="SUPFAM" id="SSF53474">
    <property type="entry name" value="alpha/beta-Hydrolases"/>
    <property type="match status" value="1"/>
</dbReference>
<dbReference type="Proteomes" id="UP001597114">
    <property type="component" value="Unassembled WGS sequence"/>
</dbReference>
<dbReference type="EMBL" id="JBHUCO010000080">
    <property type="protein sequence ID" value="MFD1524297.1"/>
    <property type="molecule type" value="Genomic_DNA"/>
</dbReference>
<sequence>MTDAVVVPGGRYGPAAGLLMYAGVVAERRGATVHRLAWSQEPPDPFQPEIEGWVRAEVGPRLDAVGGNPLLIGKSLGSNAATLAAERHIPAVWLTPVLTLPWIARALSRATAPFLVVGGTADAMWDGAQARRLSRHVLEIEGADHGLQIPGPLTDSVAVLGRVLVEMERFLDAIDWPGRAGQLAGGRVVET</sequence>
<comment type="caution">
    <text evidence="1">The sequence shown here is derived from an EMBL/GenBank/DDBJ whole genome shotgun (WGS) entry which is preliminary data.</text>
</comment>
<reference evidence="2" key="1">
    <citation type="journal article" date="2019" name="Int. J. Syst. Evol. Microbiol.">
        <title>The Global Catalogue of Microorganisms (GCM) 10K type strain sequencing project: providing services to taxonomists for standard genome sequencing and annotation.</title>
        <authorList>
            <consortium name="The Broad Institute Genomics Platform"/>
            <consortium name="The Broad Institute Genome Sequencing Center for Infectious Disease"/>
            <person name="Wu L."/>
            <person name="Ma J."/>
        </authorList>
    </citation>
    <scope>NUCLEOTIDE SEQUENCE [LARGE SCALE GENOMIC DNA]</scope>
    <source>
        <strain evidence="2">CCM 7043</strain>
    </source>
</reference>
<proteinExistence type="predicted"/>
<protein>
    <recommendedName>
        <fullName evidence="3">Alpha/beta hydrolase</fullName>
    </recommendedName>
</protein>
<evidence type="ECO:0000313" key="1">
    <source>
        <dbReference type="EMBL" id="MFD1524297.1"/>
    </source>
</evidence>
<evidence type="ECO:0000313" key="2">
    <source>
        <dbReference type="Proteomes" id="UP001597114"/>
    </source>
</evidence>
<evidence type="ECO:0008006" key="3">
    <source>
        <dbReference type="Google" id="ProtNLM"/>
    </source>
</evidence>
<organism evidence="1 2">
    <name type="scientific">Pseudonocardia yunnanensis</name>
    <dbReference type="NCBI Taxonomy" id="58107"/>
    <lineage>
        <taxon>Bacteria</taxon>
        <taxon>Bacillati</taxon>
        <taxon>Actinomycetota</taxon>
        <taxon>Actinomycetes</taxon>
        <taxon>Pseudonocardiales</taxon>
        <taxon>Pseudonocardiaceae</taxon>
        <taxon>Pseudonocardia</taxon>
    </lineage>
</organism>
<name>A0ABW4FBC5_9PSEU</name>